<dbReference type="InterPro" id="IPR001452">
    <property type="entry name" value="SH3_domain"/>
</dbReference>
<dbReference type="SUPFAM" id="SSF50044">
    <property type="entry name" value="SH3-domain"/>
    <property type="match status" value="1"/>
</dbReference>
<protein>
    <recommendedName>
        <fullName evidence="4">SH3 domain-containing protein</fullName>
    </recommendedName>
</protein>
<dbReference type="Pfam" id="PF00018">
    <property type="entry name" value="SH3_1"/>
    <property type="match status" value="1"/>
</dbReference>
<keyword evidence="1 2" id="KW-0728">SH3 domain</keyword>
<evidence type="ECO:0000313" key="6">
    <source>
        <dbReference type="Proteomes" id="UP001360560"/>
    </source>
</evidence>
<accession>A0AAV5QNW6</accession>
<dbReference type="RefSeq" id="XP_064853360.1">
    <property type="nucleotide sequence ID" value="XM_064997288.1"/>
</dbReference>
<dbReference type="PRINTS" id="PR00452">
    <property type="entry name" value="SH3DOMAIN"/>
</dbReference>
<dbReference type="GO" id="GO:0008289">
    <property type="term" value="F:lipid binding"/>
    <property type="evidence" value="ECO:0007669"/>
    <property type="project" value="TreeGrafter"/>
</dbReference>
<proteinExistence type="predicted"/>
<dbReference type="Proteomes" id="UP001360560">
    <property type="component" value="Unassembled WGS sequence"/>
</dbReference>
<dbReference type="InterPro" id="IPR004148">
    <property type="entry name" value="BAR_dom"/>
</dbReference>
<dbReference type="Pfam" id="PF03114">
    <property type="entry name" value="BAR"/>
    <property type="match status" value="1"/>
</dbReference>
<dbReference type="GO" id="GO:0005737">
    <property type="term" value="C:cytoplasm"/>
    <property type="evidence" value="ECO:0007669"/>
    <property type="project" value="InterPro"/>
</dbReference>
<comment type="caution">
    <text evidence="5">The sequence shown here is derived from an EMBL/GenBank/DDBJ whole genome shotgun (WGS) entry which is preliminary data.</text>
</comment>
<dbReference type="PANTHER" id="PTHR47174">
    <property type="entry name" value="BRIDGING INTEGRATOR 3"/>
    <property type="match status" value="1"/>
</dbReference>
<dbReference type="Gene3D" id="1.20.1270.60">
    <property type="entry name" value="Arfaptin homology (AH) domain/BAR domain"/>
    <property type="match status" value="1"/>
</dbReference>
<dbReference type="SUPFAM" id="SSF103657">
    <property type="entry name" value="BAR/IMD domain-like"/>
    <property type="match status" value="1"/>
</dbReference>
<organism evidence="5 6">
    <name type="scientific">Saccharomycopsis crataegensis</name>
    <dbReference type="NCBI Taxonomy" id="43959"/>
    <lineage>
        <taxon>Eukaryota</taxon>
        <taxon>Fungi</taxon>
        <taxon>Dikarya</taxon>
        <taxon>Ascomycota</taxon>
        <taxon>Saccharomycotina</taxon>
        <taxon>Saccharomycetes</taxon>
        <taxon>Saccharomycopsidaceae</taxon>
        <taxon>Saccharomycopsis</taxon>
    </lineage>
</organism>
<evidence type="ECO:0000256" key="1">
    <source>
        <dbReference type="ARBA" id="ARBA00022443"/>
    </source>
</evidence>
<dbReference type="GO" id="GO:0006897">
    <property type="term" value="P:endocytosis"/>
    <property type="evidence" value="ECO:0007669"/>
    <property type="project" value="InterPro"/>
</dbReference>
<gene>
    <name evidence="5" type="ORF">DASC09_036890</name>
</gene>
<feature type="domain" description="SH3" evidence="4">
    <location>
        <begin position="352"/>
        <end position="410"/>
    </location>
</feature>
<dbReference type="GO" id="GO:0051666">
    <property type="term" value="P:actin cortical patch localization"/>
    <property type="evidence" value="ECO:0007669"/>
    <property type="project" value="InterPro"/>
</dbReference>
<evidence type="ECO:0000259" key="4">
    <source>
        <dbReference type="PROSITE" id="PS50002"/>
    </source>
</evidence>
<dbReference type="AlphaFoldDB" id="A0AAV5QNW6"/>
<dbReference type="InterPro" id="IPR027267">
    <property type="entry name" value="AH/BAR_dom_sf"/>
</dbReference>
<keyword evidence="3" id="KW-0175">Coiled coil</keyword>
<dbReference type="GeneID" id="90074339"/>
<name>A0AAV5QNW6_9ASCO</name>
<dbReference type="Gene3D" id="2.30.30.40">
    <property type="entry name" value="SH3 Domains"/>
    <property type="match status" value="1"/>
</dbReference>
<dbReference type="CDD" id="cd00174">
    <property type="entry name" value="SH3"/>
    <property type="match status" value="1"/>
</dbReference>
<evidence type="ECO:0000256" key="2">
    <source>
        <dbReference type="PROSITE-ProRule" id="PRU00192"/>
    </source>
</evidence>
<dbReference type="InterPro" id="IPR036028">
    <property type="entry name" value="SH3-like_dom_sf"/>
</dbReference>
<sequence>MAAKFKEFTSEHLKNIHKPDIDLTDVKRTVVRAPQIISKKANIGSHTVDIEFDELYKKLIDTENRLNQLVRETSVNVKSHKSFLNHCQEIAKDCLAILQASIDEAKDENEDGTQNEYAPFQTAEEIERFEYEASKREIIEKYLQTTTDMSPAIILELQQLEEKLTKTVHEILNMIKKIKKNSKERELDLLDIDKHQKSLDKLSSKPELTAKNEEHKLTLEHKLEAATEKYTRLNETMKRELPYFFLMISQIMTPLTDIIFWSFDVVSYQYFQTVNLMKSDYGITQDKFNLGECEEVVNDFYAKVRPVNQEIQKLSIINYSKSYLQDLTNSDTPPIDSLDISERSFDLYESGTAIDKYKVLFDFKPEQENDLALSKGEEIMVLNKTDNNWWKCRNSEGEIGMIPANYVERI</sequence>
<dbReference type="SMART" id="SM00326">
    <property type="entry name" value="SH3"/>
    <property type="match status" value="1"/>
</dbReference>
<evidence type="ECO:0000256" key="3">
    <source>
        <dbReference type="SAM" id="Coils"/>
    </source>
</evidence>
<feature type="coiled-coil region" evidence="3">
    <location>
        <begin position="52"/>
        <end position="115"/>
    </location>
</feature>
<dbReference type="InterPro" id="IPR046982">
    <property type="entry name" value="BIN3/RVS161-like"/>
</dbReference>
<reference evidence="5 6" key="1">
    <citation type="journal article" date="2023" name="Elife">
        <title>Identification of key yeast species and microbe-microbe interactions impacting larval growth of Drosophila in the wild.</title>
        <authorList>
            <person name="Mure A."/>
            <person name="Sugiura Y."/>
            <person name="Maeda R."/>
            <person name="Honda K."/>
            <person name="Sakurai N."/>
            <person name="Takahashi Y."/>
            <person name="Watada M."/>
            <person name="Katoh T."/>
            <person name="Gotoh A."/>
            <person name="Gotoh Y."/>
            <person name="Taniguchi I."/>
            <person name="Nakamura K."/>
            <person name="Hayashi T."/>
            <person name="Katayama T."/>
            <person name="Uemura T."/>
            <person name="Hattori Y."/>
        </authorList>
    </citation>
    <scope>NUCLEOTIDE SEQUENCE [LARGE SCALE GENOMIC DNA]</scope>
    <source>
        <strain evidence="5 6">SC-9</strain>
    </source>
</reference>
<dbReference type="PANTHER" id="PTHR47174:SF1">
    <property type="entry name" value="REDUCED VIABILITY UPON STARVATION PROTEIN 167"/>
    <property type="match status" value="1"/>
</dbReference>
<dbReference type="PROSITE" id="PS50002">
    <property type="entry name" value="SH3"/>
    <property type="match status" value="1"/>
</dbReference>
<dbReference type="EMBL" id="BTFZ01000011">
    <property type="protein sequence ID" value="GMM36364.1"/>
    <property type="molecule type" value="Genomic_DNA"/>
</dbReference>
<keyword evidence="6" id="KW-1185">Reference proteome</keyword>
<dbReference type="GO" id="GO:0015629">
    <property type="term" value="C:actin cytoskeleton"/>
    <property type="evidence" value="ECO:0007669"/>
    <property type="project" value="TreeGrafter"/>
</dbReference>
<evidence type="ECO:0000313" key="5">
    <source>
        <dbReference type="EMBL" id="GMM36364.1"/>
    </source>
</evidence>
<dbReference type="GO" id="GO:0097320">
    <property type="term" value="P:plasma membrane tubulation"/>
    <property type="evidence" value="ECO:0007669"/>
    <property type="project" value="TreeGrafter"/>
</dbReference>